<name>A0A381V5Z1_9ZZZZ</name>
<proteinExistence type="predicted"/>
<sequence>MPNSIEAFIRCNITEIENKDIEFYIIHFRKFGKYNLRELLPLKQQVAVSWNPGLYYKIHTGNDIFSQTSKLLDLNLLTDEDIFLEICPSNNTHLDFNPCSIYIITGDLSSLPNVEINELTNRTKIDLSSRKYYEAHKNHFNKPQHTDLISLHGGRLQYLDRKSTYTLVYIYEDYNIYGFFGSNVIADLEKIKINFKGNIIVLKPIKNDLSCMGFTGVPTISTDIPSTAKFLQNFINDKFPKTNNLYFYSFCVGSYLTSVLSNMCNAIKSFVTPFIYEARSTHFLHDALIKKINYSAYENYYKFLKINNSKTKNIFHTSCIINKNLEQYNKFFNKIQDKQILNHLKNLEFHISPIESEYEMASDFVSNKGIYKISEVFNAV</sequence>
<reference evidence="1" key="1">
    <citation type="submission" date="2018-05" db="EMBL/GenBank/DDBJ databases">
        <authorList>
            <person name="Lanie J.A."/>
            <person name="Ng W.-L."/>
            <person name="Kazmierczak K.M."/>
            <person name="Andrzejewski T.M."/>
            <person name="Davidsen T.M."/>
            <person name="Wayne K.J."/>
            <person name="Tettelin H."/>
            <person name="Glass J.I."/>
            <person name="Rusch D."/>
            <person name="Podicherti R."/>
            <person name="Tsui H.-C.T."/>
            <person name="Winkler M.E."/>
        </authorList>
    </citation>
    <scope>NUCLEOTIDE SEQUENCE</scope>
</reference>
<protein>
    <submittedName>
        <fullName evidence="1">Uncharacterized protein</fullName>
    </submittedName>
</protein>
<dbReference type="EMBL" id="UINC01007909">
    <property type="protein sequence ID" value="SVA35624.1"/>
    <property type="molecule type" value="Genomic_DNA"/>
</dbReference>
<accession>A0A381V5Z1</accession>
<dbReference type="AlphaFoldDB" id="A0A381V5Z1"/>
<gene>
    <name evidence="1" type="ORF">METZ01_LOCUS88478</name>
</gene>
<organism evidence="1">
    <name type="scientific">marine metagenome</name>
    <dbReference type="NCBI Taxonomy" id="408172"/>
    <lineage>
        <taxon>unclassified sequences</taxon>
        <taxon>metagenomes</taxon>
        <taxon>ecological metagenomes</taxon>
    </lineage>
</organism>
<evidence type="ECO:0000313" key="1">
    <source>
        <dbReference type="EMBL" id="SVA35624.1"/>
    </source>
</evidence>